<evidence type="ECO:0000256" key="5">
    <source>
        <dbReference type="SAM" id="Phobius"/>
    </source>
</evidence>
<keyword evidence="4" id="KW-0378">Hydrolase</keyword>
<dbReference type="GO" id="GO:0019915">
    <property type="term" value="P:lipid storage"/>
    <property type="evidence" value="ECO:0007669"/>
    <property type="project" value="InterPro"/>
</dbReference>
<dbReference type="Gene3D" id="3.40.50.1820">
    <property type="entry name" value="alpha/beta hydrolase"/>
    <property type="match status" value="1"/>
</dbReference>
<evidence type="ECO:0000256" key="4">
    <source>
        <dbReference type="ARBA" id="ARBA00022801"/>
    </source>
</evidence>
<evidence type="ECO:0000256" key="1">
    <source>
        <dbReference type="ARBA" id="ARBA00004502"/>
    </source>
</evidence>
<comment type="subcellular location">
    <subcellularLocation>
        <location evidence="1">Lipid droplet</location>
    </subcellularLocation>
</comment>
<protein>
    <recommendedName>
        <fullName evidence="8">Lipid droplet-associated hydrolase</fullName>
    </recommendedName>
</protein>
<comment type="caution">
    <text evidence="6">The sequence shown here is derived from an EMBL/GenBank/DDBJ whole genome shotgun (WGS) entry which is preliminary data.</text>
</comment>
<keyword evidence="5" id="KW-1133">Transmembrane helix</keyword>
<accession>A0AAD3Y662</accession>
<keyword evidence="3" id="KW-0551">Lipid droplet</keyword>
<dbReference type="InterPro" id="IPR019363">
    <property type="entry name" value="LDAH"/>
</dbReference>
<reference evidence="6" key="1">
    <citation type="submission" date="2023-05" db="EMBL/GenBank/DDBJ databases">
        <title>Nepenthes gracilis genome sequencing.</title>
        <authorList>
            <person name="Fukushima K."/>
        </authorList>
    </citation>
    <scope>NUCLEOTIDE SEQUENCE</scope>
    <source>
        <strain evidence="6">SING2019-196</strain>
    </source>
</reference>
<name>A0AAD3Y662_NEPGR</name>
<evidence type="ECO:0008006" key="8">
    <source>
        <dbReference type="Google" id="ProtNLM"/>
    </source>
</evidence>
<evidence type="ECO:0000313" key="6">
    <source>
        <dbReference type="EMBL" id="GMH28709.1"/>
    </source>
</evidence>
<organism evidence="6 7">
    <name type="scientific">Nepenthes gracilis</name>
    <name type="common">Slender pitcher plant</name>
    <dbReference type="NCBI Taxonomy" id="150966"/>
    <lineage>
        <taxon>Eukaryota</taxon>
        <taxon>Viridiplantae</taxon>
        <taxon>Streptophyta</taxon>
        <taxon>Embryophyta</taxon>
        <taxon>Tracheophyta</taxon>
        <taxon>Spermatophyta</taxon>
        <taxon>Magnoliopsida</taxon>
        <taxon>eudicotyledons</taxon>
        <taxon>Gunneridae</taxon>
        <taxon>Pentapetalae</taxon>
        <taxon>Caryophyllales</taxon>
        <taxon>Nepenthaceae</taxon>
        <taxon>Nepenthes</taxon>
    </lineage>
</organism>
<keyword evidence="5" id="KW-0472">Membrane</keyword>
<dbReference type="PANTHER" id="PTHR13390">
    <property type="entry name" value="LIPASE"/>
    <property type="match status" value="1"/>
</dbReference>
<feature type="transmembrane region" description="Helical" evidence="5">
    <location>
        <begin position="200"/>
        <end position="225"/>
    </location>
</feature>
<dbReference type="InterPro" id="IPR029058">
    <property type="entry name" value="AB_hydrolase_fold"/>
</dbReference>
<dbReference type="EMBL" id="BSYO01000035">
    <property type="protein sequence ID" value="GMH28709.1"/>
    <property type="molecule type" value="Genomic_DNA"/>
</dbReference>
<proteinExistence type="inferred from homology"/>
<keyword evidence="7" id="KW-1185">Reference proteome</keyword>
<evidence type="ECO:0000256" key="2">
    <source>
        <dbReference type="ARBA" id="ARBA00008300"/>
    </source>
</evidence>
<dbReference type="Pfam" id="PF10230">
    <property type="entry name" value="LIDHydrolase"/>
    <property type="match status" value="1"/>
</dbReference>
<dbReference type="AlphaFoldDB" id="A0AAD3Y662"/>
<dbReference type="GO" id="GO:0005811">
    <property type="term" value="C:lipid droplet"/>
    <property type="evidence" value="ECO:0007669"/>
    <property type="project" value="UniProtKB-SubCell"/>
</dbReference>
<dbReference type="SUPFAM" id="SSF53474">
    <property type="entry name" value="alpha/beta-Hydrolases"/>
    <property type="match status" value="1"/>
</dbReference>
<sequence>MFHLCGSVAASSPISLVFDCFSSSRCKPQYKNFAMAVVNVKSYLTRQARFRLCNVSGYMTELLEIQADNPDFHVLFIPGNPGIVNFYKGFLESLYELLEGNASVTAIGHLSQTSKDWENGRLFSLQEQIIHKMDFIDYKLHNKEVPIVLVGHSIGSYISIEIFKRYPGKVIHCIGLYPFLALNAESSKQIAIKKLADSRVLSLTASLVLSLLGLLLPIPALRFIVKKSFGNSWSADAVDTACSHLVLYHIIQNMLFMARTEFKKLSETPDWEFMRAKKDQIAFLFGSDDHWGPLSMFEEISKQVHGVDMSIETEGYDHAFSCTEAGSLWVARHVACLINKHVITTT</sequence>
<gene>
    <name evidence="6" type="ORF">Nepgr_030552</name>
</gene>
<dbReference type="Proteomes" id="UP001279734">
    <property type="component" value="Unassembled WGS sequence"/>
</dbReference>
<dbReference type="PANTHER" id="PTHR13390:SF0">
    <property type="entry name" value="LIPID DROPLET-ASSOCIATED HYDROLASE"/>
    <property type="match status" value="1"/>
</dbReference>
<keyword evidence="5" id="KW-0812">Transmembrane</keyword>
<dbReference type="GO" id="GO:0016298">
    <property type="term" value="F:lipase activity"/>
    <property type="evidence" value="ECO:0007669"/>
    <property type="project" value="InterPro"/>
</dbReference>
<evidence type="ECO:0000256" key="3">
    <source>
        <dbReference type="ARBA" id="ARBA00022677"/>
    </source>
</evidence>
<evidence type="ECO:0000313" key="7">
    <source>
        <dbReference type="Proteomes" id="UP001279734"/>
    </source>
</evidence>
<comment type="similarity">
    <text evidence="2">Belongs to the AB hydrolase superfamily. LDAH family.</text>
</comment>